<evidence type="ECO:0000313" key="4">
    <source>
        <dbReference type="Proteomes" id="UP000604825"/>
    </source>
</evidence>
<dbReference type="InterPro" id="IPR000884">
    <property type="entry name" value="TSP1_rpt"/>
</dbReference>
<accession>A0A811SLT1</accession>
<proteinExistence type="predicted"/>
<dbReference type="OrthoDB" id="412680at2759"/>
<keyword evidence="1" id="KW-1133">Transmembrane helix</keyword>
<evidence type="ECO:0000256" key="1">
    <source>
        <dbReference type="SAM" id="Phobius"/>
    </source>
</evidence>
<dbReference type="PROSITE" id="PS50092">
    <property type="entry name" value="TSP1"/>
    <property type="match status" value="1"/>
</dbReference>
<name>A0A811SLT1_9POAL</name>
<dbReference type="Pfam" id="PF19030">
    <property type="entry name" value="TSP1_ADAMTS"/>
    <property type="match status" value="1"/>
</dbReference>
<comment type="caution">
    <text evidence="3">The sequence shown here is derived from an EMBL/GenBank/DDBJ whole genome shotgun (WGS) entry which is preliminary data.</text>
</comment>
<dbReference type="SUPFAM" id="SSF82895">
    <property type="entry name" value="TSP-1 type 1 repeat"/>
    <property type="match status" value="1"/>
</dbReference>
<keyword evidence="4" id="KW-1185">Reference proteome</keyword>
<feature type="transmembrane region" description="Helical" evidence="1">
    <location>
        <begin position="222"/>
        <end position="246"/>
    </location>
</feature>
<dbReference type="EMBL" id="CAJGYO010000446">
    <property type="protein sequence ID" value="CAD6342294.1"/>
    <property type="molecule type" value="Genomic_DNA"/>
</dbReference>
<sequence length="486" mass="54478">MALAGAAALPRLWALLLHFLAVATCLDVPSRGCYWTGCQSKWFGVCAARHFLDSQSDDCGGLCMESKSPPCLPLHTHFYCCKPGIPKVTNKCGHCKSKLDFGKEFICCSDCSDPTIMDKNSKLGYCKSGANLTMQLKPQETFHWVAGPWMTCSSPCDGGIRYRDVACYGNLDDNTIKHYPVDDASCSADEMPARQEACNQQSCSDPEMTQSVNPKKSGMSGWLVALVVILGLSAAVGIAFTSYTYYVSFEGAAMAEIETISSLAEAGDVLENRGINSVQGNNQVQFGLDERTSLVAATKVKARTRPGRLGFRLVNPELMDCKFQTKAELDEAYERMFTECMSECDQQLVPLEAHIAELKRLLAQPDNEIENTRTDIMQRNRGLQQVLYLHPPFPLYPEYEYHPPPQPRIPYQPAYTTDQERDDAISRDRRAQRAWWRTNLTLLETKKRILEGKRIDLERGLKSELKKALESQSDLGVGYTNYHFRH</sequence>
<keyword evidence="2" id="KW-0732">Signal</keyword>
<feature type="chain" id="PRO_5033026931" evidence="2">
    <location>
        <begin position="26"/>
        <end position="486"/>
    </location>
</feature>
<evidence type="ECO:0000313" key="3">
    <source>
        <dbReference type="EMBL" id="CAD6342294.1"/>
    </source>
</evidence>
<dbReference type="AlphaFoldDB" id="A0A811SLT1"/>
<gene>
    <name evidence="3" type="ORF">NCGR_LOCUS66392</name>
</gene>
<keyword evidence="1" id="KW-0472">Membrane</keyword>
<protein>
    <submittedName>
        <fullName evidence="3">Uncharacterized protein</fullName>
    </submittedName>
</protein>
<dbReference type="InterPro" id="IPR036383">
    <property type="entry name" value="TSP1_rpt_sf"/>
</dbReference>
<evidence type="ECO:0000256" key="2">
    <source>
        <dbReference type="SAM" id="SignalP"/>
    </source>
</evidence>
<reference evidence="3" key="1">
    <citation type="submission" date="2020-10" db="EMBL/GenBank/DDBJ databases">
        <authorList>
            <person name="Han B."/>
            <person name="Lu T."/>
            <person name="Zhao Q."/>
            <person name="Huang X."/>
            <person name="Zhao Y."/>
        </authorList>
    </citation>
    <scope>NUCLEOTIDE SEQUENCE</scope>
</reference>
<dbReference type="Proteomes" id="UP000604825">
    <property type="component" value="Unassembled WGS sequence"/>
</dbReference>
<organism evidence="3 4">
    <name type="scientific">Miscanthus lutarioriparius</name>
    <dbReference type="NCBI Taxonomy" id="422564"/>
    <lineage>
        <taxon>Eukaryota</taxon>
        <taxon>Viridiplantae</taxon>
        <taxon>Streptophyta</taxon>
        <taxon>Embryophyta</taxon>
        <taxon>Tracheophyta</taxon>
        <taxon>Spermatophyta</taxon>
        <taxon>Magnoliopsida</taxon>
        <taxon>Liliopsida</taxon>
        <taxon>Poales</taxon>
        <taxon>Poaceae</taxon>
        <taxon>PACMAD clade</taxon>
        <taxon>Panicoideae</taxon>
        <taxon>Andropogonodae</taxon>
        <taxon>Andropogoneae</taxon>
        <taxon>Saccharinae</taxon>
        <taxon>Miscanthus</taxon>
    </lineage>
</organism>
<dbReference type="Gene3D" id="2.20.100.10">
    <property type="entry name" value="Thrombospondin type-1 (TSP1) repeat"/>
    <property type="match status" value="1"/>
</dbReference>
<feature type="signal peptide" evidence="2">
    <location>
        <begin position="1"/>
        <end position="25"/>
    </location>
</feature>
<keyword evidence="1" id="KW-0812">Transmembrane</keyword>